<gene>
    <name evidence="2" type="ORF">L9F63_020866</name>
</gene>
<dbReference type="AlphaFoldDB" id="A0AAD7ZQC6"/>
<evidence type="ECO:0000313" key="2">
    <source>
        <dbReference type="EMBL" id="KAJ9584778.1"/>
    </source>
</evidence>
<feature type="transmembrane region" description="Helical" evidence="1">
    <location>
        <begin position="56"/>
        <end position="78"/>
    </location>
</feature>
<keyword evidence="1" id="KW-1133">Transmembrane helix</keyword>
<sequence>FPERIMSATSANHCRGSAPDWRAMAAYVCKNISNYTGDIISSLSFRNSLIRPLVPYIKMLSLQTSIVLFYKIFFLIPYEILPTPITYPLSLISLSSDM</sequence>
<protein>
    <submittedName>
        <fullName evidence="2">Uncharacterized protein</fullName>
    </submittedName>
</protein>
<keyword evidence="3" id="KW-1185">Reference proteome</keyword>
<name>A0AAD7ZQC6_DIPPU</name>
<keyword evidence="1" id="KW-0472">Membrane</keyword>
<comment type="caution">
    <text evidence="2">The sequence shown here is derived from an EMBL/GenBank/DDBJ whole genome shotgun (WGS) entry which is preliminary data.</text>
</comment>
<feature type="non-terminal residue" evidence="2">
    <location>
        <position position="98"/>
    </location>
</feature>
<evidence type="ECO:0000313" key="3">
    <source>
        <dbReference type="Proteomes" id="UP001233999"/>
    </source>
</evidence>
<evidence type="ECO:0000256" key="1">
    <source>
        <dbReference type="SAM" id="Phobius"/>
    </source>
</evidence>
<reference evidence="2" key="2">
    <citation type="submission" date="2023-05" db="EMBL/GenBank/DDBJ databases">
        <authorList>
            <person name="Fouks B."/>
        </authorList>
    </citation>
    <scope>NUCLEOTIDE SEQUENCE</scope>
    <source>
        <strain evidence="2">Stay&amp;Tobe</strain>
        <tissue evidence="2">Testes</tissue>
    </source>
</reference>
<reference evidence="2" key="1">
    <citation type="journal article" date="2023" name="IScience">
        <title>Live-bearing cockroach genome reveals convergent evolutionary mechanisms linked to viviparity in insects and beyond.</title>
        <authorList>
            <person name="Fouks B."/>
            <person name="Harrison M.C."/>
            <person name="Mikhailova A.A."/>
            <person name="Marchal E."/>
            <person name="English S."/>
            <person name="Carruthers M."/>
            <person name="Jennings E.C."/>
            <person name="Chiamaka E.L."/>
            <person name="Frigard R.A."/>
            <person name="Pippel M."/>
            <person name="Attardo G.M."/>
            <person name="Benoit J.B."/>
            <person name="Bornberg-Bauer E."/>
            <person name="Tobe S.S."/>
        </authorList>
    </citation>
    <scope>NUCLEOTIDE SEQUENCE</scope>
    <source>
        <strain evidence="2">Stay&amp;Tobe</strain>
    </source>
</reference>
<accession>A0AAD7ZQC6</accession>
<organism evidence="2 3">
    <name type="scientific">Diploptera punctata</name>
    <name type="common">Pacific beetle cockroach</name>
    <dbReference type="NCBI Taxonomy" id="6984"/>
    <lineage>
        <taxon>Eukaryota</taxon>
        <taxon>Metazoa</taxon>
        <taxon>Ecdysozoa</taxon>
        <taxon>Arthropoda</taxon>
        <taxon>Hexapoda</taxon>
        <taxon>Insecta</taxon>
        <taxon>Pterygota</taxon>
        <taxon>Neoptera</taxon>
        <taxon>Polyneoptera</taxon>
        <taxon>Dictyoptera</taxon>
        <taxon>Blattodea</taxon>
        <taxon>Blaberoidea</taxon>
        <taxon>Blaberidae</taxon>
        <taxon>Diplopterinae</taxon>
        <taxon>Diploptera</taxon>
    </lineage>
</organism>
<dbReference type="EMBL" id="JASPKZ010007356">
    <property type="protein sequence ID" value="KAJ9584778.1"/>
    <property type="molecule type" value="Genomic_DNA"/>
</dbReference>
<feature type="non-terminal residue" evidence="2">
    <location>
        <position position="1"/>
    </location>
</feature>
<keyword evidence="1" id="KW-0812">Transmembrane</keyword>
<proteinExistence type="predicted"/>
<dbReference type="Proteomes" id="UP001233999">
    <property type="component" value="Unassembled WGS sequence"/>
</dbReference>